<evidence type="ECO:0000256" key="1">
    <source>
        <dbReference type="SAM" id="MobiDB-lite"/>
    </source>
</evidence>
<gene>
    <name evidence="3" type="ORF">AVEN_252619_1</name>
</gene>
<feature type="region of interest" description="Disordered" evidence="1">
    <location>
        <begin position="1"/>
        <end position="64"/>
    </location>
</feature>
<dbReference type="Pfam" id="PF21107">
    <property type="entry name" value="STPRs"/>
    <property type="match status" value="1"/>
</dbReference>
<proteinExistence type="predicted"/>
<dbReference type="OrthoDB" id="6437659at2759"/>
<dbReference type="InterPro" id="IPR048998">
    <property type="entry name" value="STPR"/>
</dbReference>
<feature type="compositionally biased region" description="Basic and acidic residues" evidence="1">
    <location>
        <begin position="28"/>
        <end position="43"/>
    </location>
</feature>
<reference evidence="3 4" key="1">
    <citation type="journal article" date="2019" name="Sci. Rep.">
        <title>Orb-weaving spider Araneus ventricosus genome elucidates the spidroin gene catalogue.</title>
        <authorList>
            <person name="Kono N."/>
            <person name="Nakamura H."/>
            <person name="Ohtoshi R."/>
            <person name="Moran D.A.P."/>
            <person name="Shinohara A."/>
            <person name="Yoshida Y."/>
            <person name="Fujiwara M."/>
            <person name="Mori M."/>
            <person name="Tomita M."/>
            <person name="Arakawa K."/>
        </authorList>
    </citation>
    <scope>NUCLEOTIDE SEQUENCE [LARGE SCALE GENOMIC DNA]</scope>
</reference>
<evidence type="ECO:0000259" key="2">
    <source>
        <dbReference type="Pfam" id="PF21107"/>
    </source>
</evidence>
<keyword evidence="4" id="KW-1185">Reference proteome</keyword>
<dbReference type="Proteomes" id="UP000499080">
    <property type="component" value="Unassembled WGS sequence"/>
</dbReference>
<dbReference type="AlphaFoldDB" id="A0A4Y2ARB8"/>
<feature type="domain" description="STPR" evidence="2">
    <location>
        <begin position="1"/>
        <end position="60"/>
    </location>
</feature>
<feature type="compositionally biased region" description="Basic and acidic residues" evidence="1">
    <location>
        <begin position="8"/>
        <end position="20"/>
    </location>
</feature>
<organism evidence="3 4">
    <name type="scientific">Araneus ventricosus</name>
    <name type="common">Orbweaver spider</name>
    <name type="synonym">Epeira ventricosa</name>
    <dbReference type="NCBI Taxonomy" id="182803"/>
    <lineage>
        <taxon>Eukaryota</taxon>
        <taxon>Metazoa</taxon>
        <taxon>Ecdysozoa</taxon>
        <taxon>Arthropoda</taxon>
        <taxon>Chelicerata</taxon>
        <taxon>Arachnida</taxon>
        <taxon>Araneae</taxon>
        <taxon>Araneomorphae</taxon>
        <taxon>Entelegynae</taxon>
        <taxon>Araneoidea</taxon>
        <taxon>Araneidae</taxon>
        <taxon>Araneus</taxon>
    </lineage>
</organism>
<accession>A0A4Y2ARB8</accession>
<protein>
    <recommendedName>
        <fullName evidence="2">STPR domain-containing protein</fullName>
    </recommendedName>
</protein>
<dbReference type="EMBL" id="BGPR01000028">
    <property type="protein sequence ID" value="GBL82502.1"/>
    <property type="molecule type" value="Genomic_DNA"/>
</dbReference>
<sequence length="172" mass="20188">MAQRGQKRRAEETEERRNKGLSDMAQRGQERKAEETEEQRSSRLSDMAQRSQERRAEENRRKKEWQIGQTRRVTFRRSSALIIWQDNWNNGETGSSTHNLVPRVSNKPVGWNREELMFVTGHGPFPSYLRRFKHMTTARAEEKEIQYTMPQNVGLPSPSISKLLQCHLNYSG</sequence>
<name>A0A4Y2ARB8_ARAVE</name>
<feature type="compositionally biased region" description="Basic and acidic residues" evidence="1">
    <location>
        <begin position="51"/>
        <end position="64"/>
    </location>
</feature>
<evidence type="ECO:0000313" key="4">
    <source>
        <dbReference type="Proteomes" id="UP000499080"/>
    </source>
</evidence>
<comment type="caution">
    <text evidence="3">The sequence shown here is derived from an EMBL/GenBank/DDBJ whole genome shotgun (WGS) entry which is preliminary data.</text>
</comment>
<evidence type="ECO:0000313" key="3">
    <source>
        <dbReference type="EMBL" id="GBL82502.1"/>
    </source>
</evidence>